<keyword evidence="10" id="KW-1185">Reference proteome</keyword>
<comment type="pathway">
    <text evidence="2 7">Secondary metabolite metabolism; methylglyoxal degradation; (R)-lactate from methylglyoxal: step 2/2.</text>
</comment>
<dbReference type="GO" id="GO:0019243">
    <property type="term" value="P:methylglyoxal catabolic process to D-lactate via S-lactoyl-glutathione"/>
    <property type="evidence" value="ECO:0007669"/>
    <property type="project" value="UniProtKB-UniRule"/>
</dbReference>
<evidence type="ECO:0000256" key="2">
    <source>
        <dbReference type="ARBA" id="ARBA00004963"/>
    </source>
</evidence>
<dbReference type="Pfam" id="PF00753">
    <property type="entry name" value="Lactamase_B"/>
    <property type="match status" value="1"/>
</dbReference>
<dbReference type="eggNOG" id="COG0491">
    <property type="taxonomic scope" value="Bacteria"/>
</dbReference>
<dbReference type="NCBIfam" id="TIGR03413">
    <property type="entry name" value="GSH_gloB"/>
    <property type="match status" value="1"/>
</dbReference>
<dbReference type="Proteomes" id="UP000024836">
    <property type="component" value="Unassembled WGS sequence"/>
</dbReference>
<comment type="subunit">
    <text evidence="7">Monomer.</text>
</comment>
<dbReference type="STRING" id="1461693.ATO10_05082"/>
<feature type="binding site" evidence="7">
    <location>
        <position position="61"/>
    </location>
    <ligand>
        <name>Zn(2+)</name>
        <dbReference type="ChEBI" id="CHEBI:29105"/>
        <label>2</label>
    </ligand>
</feature>
<evidence type="ECO:0000313" key="9">
    <source>
        <dbReference type="EMBL" id="KCV82956.1"/>
    </source>
</evidence>
<dbReference type="SUPFAM" id="SSF56281">
    <property type="entry name" value="Metallo-hydrolase/oxidoreductase"/>
    <property type="match status" value="1"/>
</dbReference>
<evidence type="ECO:0000259" key="8">
    <source>
        <dbReference type="SMART" id="SM00849"/>
    </source>
</evidence>
<dbReference type="RefSeq" id="WP_035248896.1">
    <property type="nucleotide sequence ID" value="NZ_AQQY01000002.1"/>
</dbReference>
<dbReference type="OrthoDB" id="9802248at2"/>
<evidence type="ECO:0000256" key="5">
    <source>
        <dbReference type="ARBA" id="ARBA00022801"/>
    </source>
</evidence>
<comment type="similarity">
    <text evidence="3 7">Belongs to the metallo-beta-lactamase superfamily. Glyoxalase II family.</text>
</comment>
<comment type="catalytic activity">
    <reaction evidence="1 7">
        <text>an S-(2-hydroxyacyl)glutathione + H2O = a 2-hydroxy carboxylate + glutathione + H(+)</text>
        <dbReference type="Rhea" id="RHEA:21864"/>
        <dbReference type="ChEBI" id="CHEBI:15377"/>
        <dbReference type="ChEBI" id="CHEBI:15378"/>
        <dbReference type="ChEBI" id="CHEBI:57925"/>
        <dbReference type="ChEBI" id="CHEBI:58896"/>
        <dbReference type="ChEBI" id="CHEBI:71261"/>
        <dbReference type="EC" id="3.1.2.6"/>
    </reaction>
</comment>
<sequence>MPLEIVTLPVLKDNYVYLLHDAQTGATAVVDVPEAAPVMAALDQRGWNLSQIVLTHHHWDHVQGVDELKAATGAQVIGAKADAHRLPDLDSAVSEGDTVSICGEPAQVLDVSGHTVGHIAYHLPETGAALTGDSLMALGCGRLFEGTPDMMWNSLSKLAALPADTIVCSGHEYTQANGNFAATIEPDNAALMSRREAVSAARVAGQPTVPSVLSEELATNPFLRASLPQVKASLGMADSSDAEVFAEIRRRKDRF</sequence>
<keyword evidence="5 7" id="KW-0378">Hydrolase</keyword>
<dbReference type="InterPro" id="IPR032282">
    <property type="entry name" value="HAGH_C"/>
</dbReference>
<dbReference type="CDD" id="cd07723">
    <property type="entry name" value="hydroxyacylglutathione_hydrolase_MBL-fold"/>
    <property type="match status" value="1"/>
</dbReference>
<proteinExistence type="inferred from homology"/>
<dbReference type="PANTHER" id="PTHR43705:SF1">
    <property type="entry name" value="HYDROXYACYLGLUTATHIONE HYDROLASE GLOB"/>
    <property type="match status" value="1"/>
</dbReference>
<dbReference type="AlphaFoldDB" id="A0A058ZQ25"/>
<reference evidence="9 10" key="1">
    <citation type="submission" date="2013-04" db="EMBL/GenBank/DDBJ databases">
        <title>Shimia sp. 22II-S11-Z10 Genome Sequencing.</title>
        <authorList>
            <person name="Lai Q."/>
            <person name="Li G."/>
            <person name="Shao Z."/>
        </authorList>
    </citation>
    <scope>NUCLEOTIDE SEQUENCE [LARGE SCALE GENOMIC DNA]</scope>
    <source>
        <strain evidence="10">22II-S11-Z10</strain>
    </source>
</reference>
<dbReference type="SMART" id="SM00849">
    <property type="entry name" value="Lactamase_B"/>
    <property type="match status" value="1"/>
</dbReference>
<dbReference type="EMBL" id="AQQY01000002">
    <property type="protein sequence ID" value="KCV82956.1"/>
    <property type="molecule type" value="Genomic_DNA"/>
</dbReference>
<dbReference type="Gene3D" id="3.60.15.10">
    <property type="entry name" value="Ribonuclease Z/Hydroxyacylglutathione hydrolase-like"/>
    <property type="match status" value="1"/>
</dbReference>
<evidence type="ECO:0000256" key="3">
    <source>
        <dbReference type="ARBA" id="ARBA00006759"/>
    </source>
</evidence>
<dbReference type="GO" id="GO:0004416">
    <property type="term" value="F:hydroxyacylglutathione hydrolase activity"/>
    <property type="evidence" value="ECO:0007669"/>
    <property type="project" value="UniProtKB-UniRule"/>
</dbReference>
<protein>
    <recommendedName>
        <fullName evidence="7">Hydroxyacylglutathione hydrolase</fullName>
        <ecNumber evidence="7">3.1.2.6</ecNumber>
    </recommendedName>
    <alternativeName>
        <fullName evidence="7">Glyoxalase II</fullName>
        <shortName evidence="7">Glx II</shortName>
    </alternativeName>
</protein>
<dbReference type="GO" id="GO:0046872">
    <property type="term" value="F:metal ion binding"/>
    <property type="evidence" value="ECO:0007669"/>
    <property type="project" value="UniProtKB-KW"/>
</dbReference>
<comment type="caution">
    <text evidence="9">The sequence shown here is derived from an EMBL/GenBank/DDBJ whole genome shotgun (WGS) entry which is preliminary data.</text>
</comment>
<gene>
    <name evidence="7" type="primary">gloB</name>
    <name evidence="9" type="ORF">ATO10_05082</name>
</gene>
<keyword evidence="6 7" id="KW-0862">Zinc</keyword>
<evidence type="ECO:0000313" key="10">
    <source>
        <dbReference type="Proteomes" id="UP000024836"/>
    </source>
</evidence>
<dbReference type="InterPro" id="IPR036866">
    <property type="entry name" value="RibonucZ/Hydroxyglut_hydro"/>
</dbReference>
<dbReference type="EC" id="3.1.2.6" evidence="7"/>
<dbReference type="InterPro" id="IPR035680">
    <property type="entry name" value="Clx_II_MBL"/>
</dbReference>
<dbReference type="PANTHER" id="PTHR43705">
    <property type="entry name" value="HYDROXYACYLGLUTATHIONE HYDROLASE"/>
    <property type="match status" value="1"/>
</dbReference>
<dbReference type="PATRIC" id="fig|1461693.3.peg.1034"/>
<feature type="binding site" evidence="7">
    <location>
        <position position="133"/>
    </location>
    <ligand>
        <name>Zn(2+)</name>
        <dbReference type="ChEBI" id="CHEBI:29105"/>
        <label>2</label>
    </ligand>
</feature>
<evidence type="ECO:0000256" key="7">
    <source>
        <dbReference type="HAMAP-Rule" id="MF_01374"/>
    </source>
</evidence>
<evidence type="ECO:0000256" key="1">
    <source>
        <dbReference type="ARBA" id="ARBA00001623"/>
    </source>
</evidence>
<feature type="binding site" evidence="7">
    <location>
        <position position="56"/>
    </location>
    <ligand>
        <name>Zn(2+)</name>
        <dbReference type="ChEBI" id="CHEBI:29105"/>
        <label>1</label>
    </ligand>
</feature>
<dbReference type="InterPro" id="IPR001279">
    <property type="entry name" value="Metallo-B-lactamas"/>
</dbReference>
<keyword evidence="4 7" id="KW-0479">Metal-binding</keyword>
<evidence type="ECO:0000256" key="4">
    <source>
        <dbReference type="ARBA" id="ARBA00022723"/>
    </source>
</evidence>
<feature type="binding site" evidence="7">
    <location>
        <position position="114"/>
    </location>
    <ligand>
        <name>Zn(2+)</name>
        <dbReference type="ChEBI" id="CHEBI:29105"/>
        <label>1</label>
    </ligand>
</feature>
<dbReference type="HAMAP" id="MF_01374">
    <property type="entry name" value="Glyoxalase_2"/>
    <property type="match status" value="1"/>
</dbReference>
<feature type="binding site" evidence="7">
    <location>
        <position position="171"/>
    </location>
    <ligand>
        <name>Zn(2+)</name>
        <dbReference type="ChEBI" id="CHEBI:29105"/>
        <label>2</label>
    </ligand>
</feature>
<dbReference type="PIRSF" id="PIRSF005457">
    <property type="entry name" value="Glx"/>
    <property type="match status" value="1"/>
</dbReference>
<feature type="binding site" evidence="7">
    <location>
        <position position="58"/>
    </location>
    <ligand>
        <name>Zn(2+)</name>
        <dbReference type="ChEBI" id="CHEBI:29105"/>
        <label>1</label>
    </ligand>
</feature>
<dbReference type="InterPro" id="IPR050110">
    <property type="entry name" value="Glyoxalase_II_hydrolase"/>
</dbReference>
<dbReference type="UniPathway" id="UPA00619">
    <property type="reaction ID" value="UER00676"/>
</dbReference>
<comment type="function">
    <text evidence="7">Thiolesterase that catalyzes the hydrolysis of S-D-lactoyl-glutathione to form glutathione and D-lactic acid.</text>
</comment>
<feature type="domain" description="Metallo-beta-lactamase" evidence="8">
    <location>
        <begin position="13"/>
        <end position="171"/>
    </location>
</feature>
<dbReference type="InterPro" id="IPR017782">
    <property type="entry name" value="Hydroxyacylglutathione_Hdrlase"/>
</dbReference>
<feature type="binding site" evidence="7">
    <location>
        <position position="133"/>
    </location>
    <ligand>
        <name>Zn(2+)</name>
        <dbReference type="ChEBI" id="CHEBI:29105"/>
        <label>1</label>
    </ligand>
</feature>
<dbReference type="Pfam" id="PF16123">
    <property type="entry name" value="HAGH_C"/>
    <property type="match status" value="1"/>
</dbReference>
<feature type="binding site" evidence="7">
    <location>
        <position position="60"/>
    </location>
    <ligand>
        <name>Zn(2+)</name>
        <dbReference type="ChEBI" id="CHEBI:29105"/>
        <label>2</label>
    </ligand>
</feature>
<organism evidence="9 10">
    <name type="scientific">Actibacterium atlanticum</name>
    <dbReference type="NCBI Taxonomy" id="1461693"/>
    <lineage>
        <taxon>Bacteria</taxon>
        <taxon>Pseudomonadati</taxon>
        <taxon>Pseudomonadota</taxon>
        <taxon>Alphaproteobacteria</taxon>
        <taxon>Rhodobacterales</taxon>
        <taxon>Roseobacteraceae</taxon>
        <taxon>Actibacterium</taxon>
    </lineage>
</organism>
<evidence type="ECO:0000256" key="6">
    <source>
        <dbReference type="ARBA" id="ARBA00022833"/>
    </source>
</evidence>
<comment type="cofactor">
    <cofactor evidence="7">
        <name>Zn(2+)</name>
        <dbReference type="ChEBI" id="CHEBI:29105"/>
    </cofactor>
    <text evidence="7">Binds 2 Zn(2+) ions per subunit.</text>
</comment>
<name>A0A058ZQ25_9RHOB</name>
<accession>A0A058ZQ25</accession>